<proteinExistence type="predicted"/>
<keyword evidence="3" id="KW-0472">Membrane</keyword>
<protein>
    <submittedName>
        <fullName evidence="4">Uncharacterized protein</fullName>
    </submittedName>
</protein>
<evidence type="ECO:0000313" key="5">
    <source>
        <dbReference type="Proteomes" id="UP000184694"/>
    </source>
</evidence>
<keyword evidence="3" id="KW-0812">Transmembrane</keyword>
<keyword evidence="3" id="KW-1133">Transmembrane helix</keyword>
<evidence type="ECO:0000256" key="3">
    <source>
        <dbReference type="SAM" id="Phobius"/>
    </source>
</evidence>
<keyword evidence="5" id="KW-1185">Reference proteome</keyword>
<dbReference type="STRING" id="1121457.SAMN02745161_0361"/>
<dbReference type="Proteomes" id="UP000184694">
    <property type="component" value="Unassembled WGS sequence"/>
</dbReference>
<feature type="transmembrane region" description="Helical" evidence="3">
    <location>
        <begin position="291"/>
        <end position="308"/>
    </location>
</feature>
<reference evidence="5" key="1">
    <citation type="submission" date="2016-11" db="EMBL/GenBank/DDBJ databases">
        <authorList>
            <person name="Varghese N."/>
            <person name="Submissions S."/>
        </authorList>
    </citation>
    <scope>NUCLEOTIDE SEQUENCE [LARGE SCALE GENOMIC DNA]</scope>
    <source>
        <strain evidence="5">DSM 17456</strain>
    </source>
</reference>
<gene>
    <name evidence="4" type="ORF">SAMN02745161_0361</name>
</gene>
<feature type="region of interest" description="Disordered" evidence="2">
    <location>
        <begin position="407"/>
        <end position="436"/>
    </location>
</feature>
<evidence type="ECO:0000256" key="2">
    <source>
        <dbReference type="SAM" id="MobiDB-lite"/>
    </source>
</evidence>
<evidence type="ECO:0000256" key="1">
    <source>
        <dbReference type="SAM" id="Coils"/>
    </source>
</evidence>
<feature type="coiled-coil region" evidence="1">
    <location>
        <begin position="57"/>
        <end position="84"/>
    </location>
</feature>
<evidence type="ECO:0000313" key="4">
    <source>
        <dbReference type="EMBL" id="SIN72566.1"/>
    </source>
</evidence>
<keyword evidence="1" id="KW-0175">Coiled coil</keyword>
<dbReference type="AlphaFoldDB" id="A0A1N6DP89"/>
<dbReference type="RefSeq" id="WP_074215248.1">
    <property type="nucleotide sequence ID" value="NZ_FSRG01000003.1"/>
</dbReference>
<feature type="compositionally biased region" description="Basic and acidic residues" evidence="2">
    <location>
        <begin position="420"/>
        <end position="436"/>
    </location>
</feature>
<feature type="transmembrane region" description="Helical" evidence="3">
    <location>
        <begin position="252"/>
        <end position="271"/>
    </location>
</feature>
<sequence>MAEDKKSKYQELVDRAVRASRAEGFDKAAYETDAIPYVHGAAQGGLMSGSSSERKRIRVLEDEIADLKSSLQSQQQIIESLKKSTTQFQDKIETQYKKLRDDQASFVEDTFGNLDQRLESWYGKMAYLSDAFDGLQKKEKKLFDFYNKFMGTSDVNQKEISLEEYQKLSPEEQATCFIDEEDRVYCLEGERTIGRFEEIESVMSEIELERFKYQERYEKLYQEIAELRGGATNEGLGKAYAEAEKKHFYSNIVWNILLLFSVASLAAVPLAWDHYFSFPAWVQQYAPYGRIMFFASFELPMMFVVFIASKNSNLYRRLAEEYRYKKTLAFTYNGLQSEIGKIKNPEKASALAEKLLEQSLAASGANPSALVNEAKSDLPMMKLLELAEKYGEGVVEITKGLRGSKVSIQPRDVKSSQNDKAVEEDKKEAVDNKVAA</sequence>
<name>A0A1N6DP89_9BACT</name>
<accession>A0A1N6DP89</accession>
<dbReference type="EMBL" id="FSRG01000003">
    <property type="protein sequence ID" value="SIN72566.1"/>
    <property type="molecule type" value="Genomic_DNA"/>
</dbReference>
<organism evidence="4 5">
    <name type="scientific">Halodesulfovibrio marinisediminis DSM 17456</name>
    <dbReference type="NCBI Taxonomy" id="1121457"/>
    <lineage>
        <taxon>Bacteria</taxon>
        <taxon>Pseudomonadati</taxon>
        <taxon>Thermodesulfobacteriota</taxon>
        <taxon>Desulfovibrionia</taxon>
        <taxon>Desulfovibrionales</taxon>
        <taxon>Desulfovibrionaceae</taxon>
        <taxon>Halodesulfovibrio</taxon>
    </lineage>
</organism>